<comment type="cofactor">
    <cofactor evidence="2">
        <name>Mg(2+)</name>
        <dbReference type="ChEBI" id="CHEBI:18420"/>
    </cofactor>
</comment>
<comment type="cofactor">
    <cofactor evidence="1">
        <name>Mn(2+)</name>
        <dbReference type="ChEBI" id="CHEBI:29035"/>
    </cofactor>
</comment>
<reference evidence="7 8" key="1">
    <citation type="submission" date="2020-04" db="EMBL/GenBank/DDBJ databases">
        <title>Advantages and limits of metagenomic assembly and binning of a giant virus.</title>
        <authorList>
            <person name="Schulz F."/>
            <person name="Andreani J."/>
            <person name="Francis R."/>
            <person name="Boudjemaa H."/>
            <person name="Bou Khalil J.Y."/>
            <person name="Lee J."/>
            <person name="La Scola B."/>
            <person name="Woyke T."/>
        </authorList>
    </citation>
    <scope>NUCLEOTIDE SEQUENCE [LARGE SCALE GENOMIC DNA]</scope>
    <source>
        <strain evidence="7 8">FV1/VV64</strain>
    </source>
</reference>
<dbReference type="InterPro" id="IPR015797">
    <property type="entry name" value="NUDIX_hydrolase-like_dom_sf"/>
</dbReference>
<name>A0A7D3URL0_9VIRU</name>
<evidence type="ECO:0000313" key="7">
    <source>
        <dbReference type="EMBL" id="QKF94753.1"/>
    </source>
</evidence>
<gene>
    <name evidence="7" type="ORF">Fadolivirus_1_1295</name>
</gene>
<dbReference type="GO" id="GO:0004081">
    <property type="term" value="F:bis(5'-nucleosyl)-tetraphosphatase (asymmetrical) activity"/>
    <property type="evidence" value="ECO:0007669"/>
    <property type="project" value="TreeGrafter"/>
</dbReference>
<feature type="domain" description="Nudix hydrolase" evidence="6">
    <location>
        <begin position="3"/>
        <end position="131"/>
    </location>
</feature>
<sequence length="137" mass="15881">MSLSAPCAGVVVFDGDMTILVCTERGHYSIPKGKRNKGETDIQTALRELQEETGLTNDYIELLDDFTLDEINERGNLTIRYYVAKLIKEKKTFTFDAKELGKVEWIRVEDTYKLEGFLDRRKEIVKKAYMEFISRNT</sequence>
<evidence type="ECO:0000256" key="3">
    <source>
        <dbReference type="ARBA" id="ARBA00022801"/>
    </source>
</evidence>
<evidence type="ECO:0000259" key="6">
    <source>
        <dbReference type="PROSITE" id="PS51462"/>
    </source>
</evidence>
<dbReference type="InterPro" id="IPR020084">
    <property type="entry name" value="NUDIX_hydrolase_CS"/>
</dbReference>
<dbReference type="EMBL" id="MT418680">
    <property type="protein sequence ID" value="QKF94753.1"/>
    <property type="molecule type" value="Genomic_DNA"/>
</dbReference>
<dbReference type="CDD" id="cd02883">
    <property type="entry name" value="NUDIX_Hydrolase"/>
    <property type="match status" value="1"/>
</dbReference>
<dbReference type="GO" id="GO:0006754">
    <property type="term" value="P:ATP biosynthetic process"/>
    <property type="evidence" value="ECO:0007669"/>
    <property type="project" value="TreeGrafter"/>
</dbReference>
<protein>
    <submittedName>
        <fullName evidence="7">NUDIX hydrolase</fullName>
    </submittedName>
</protein>
<evidence type="ECO:0000256" key="5">
    <source>
        <dbReference type="ARBA" id="ARBA00023211"/>
    </source>
</evidence>
<evidence type="ECO:0000313" key="8">
    <source>
        <dbReference type="Proteomes" id="UP001162001"/>
    </source>
</evidence>
<dbReference type="Proteomes" id="UP001162001">
    <property type="component" value="Segment"/>
</dbReference>
<keyword evidence="8" id="KW-1185">Reference proteome</keyword>
<dbReference type="PROSITE" id="PS51462">
    <property type="entry name" value="NUDIX"/>
    <property type="match status" value="1"/>
</dbReference>
<dbReference type="PANTHER" id="PTHR21340:SF0">
    <property type="entry name" value="BIS(5'-NUCLEOSYL)-TETRAPHOSPHATASE [ASYMMETRICAL]"/>
    <property type="match status" value="1"/>
</dbReference>
<dbReference type="SUPFAM" id="SSF55811">
    <property type="entry name" value="Nudix"/>
    <property type="match status" value="1"/>
</dbReference>
<evidence type="ECO:0000256" key="4">
    <source>
        <dbReference type="ARBA" id="ARBA00022842"/>
    </source>
</evidence>
<evidence type="ECO:0000256" key="1">
    <source>
        <dbReference type="ARBA" id="ARBA00001936"/>
    </source>
</evidence>
<keyword evidence="4" id="KW-0460">Magnesium</keyword>
<dbReference type="PANTHER" id="PTHR21340">
    <property type="entry name" value="DIADENOSINE 5,5-P1,P4-TETRAPHOSPHATE PYROPHOSPHOHYDROLASE MUTT"/>
    <property type="match status" value="1"/>
</dbReference>
<dbReference type="InterPro" id="IPR000086">
    <property type="entry name" value="NUDIX_hydrolase_dom"/>
</dbReference>
<dbReference type="InterPro" id="IPR051325">
    <property type="entry name" value="Nudix_hydrolase_domain"/>
</dbReference>
<organism evidence="7 8">
    <name type="scientific">Fadolivirus FV1/VV64</name>
    <dbReference type="NCBI Taxonomy" id="3070911"/>
    <lineage>
        <taxon>Viruses</taxon>
        <taxon>Varidnaviria</taxon>
        <taxon>Bamfordvirae</taxon>
        <taxon>Nucleocytoviricota</taxon>
        <taxon>Megaviricetes</taxon>
        <taxon>Imitervirales</taxon>
        <taxon>Mimiviridae</taxon>
        <taxon>Klosneuvirinae</taxon>
        <taxon>Fadolivirus</taxon>
        <taxon>Fadolivirus algeromassiliense</taxon>
    </lineage>
</organism>
<proteinExistence type="predicted"/>
<keyword evidence="3 7" id="KW-0378">Hydrolase</keyword>
<keyword evidence="5" id="KW-0464">Manganese</keyword>
<dbReference type="Gene3D" id="3.90.79.10">
    <property type="entry name" value="Nucleoside Triphosphate Pyrophosphohydrolase"/>
    <property type="match status" value="1"/>
</dbReference>
<dbReference type="GO" id="GO:0006167">
    <property type="term" value="P:AMP biosynthetic process"/>
    <property type="evidence" value="ECO:0007669"/>
    <property type="project" value="TreeGrafter"/>
</dbReference>
<evidence type="ECO:0000256" key="2">
    <source>
        <dbReference type="ARBA" id="ARBA00001946"/>
    </source>
</evidence>
<dbReference type="PROSITE" id="PS00893">
    <property type="entry name" value="NUDIX_BOX"/>
    <property type="match status" value="1"/>
</dbReference>
<dbReference type="Pfam" id="PF00293">
    <property type="entry name" value="NUDIX"/>
    <property type="match status" value="1"/>
</dbReference>
<accession>A0A7D3URL0</accession>